<evidence type="ECO:0000313" key="2">
    <source>
        <dbReference type="EnsemblPlants" id="Kaladp0081s0201.1.v1.1.CDS.1"/>
    </source>
</evidence>
<reference evidence="2" key="1">
    <citation type="submission" date="2021-01" db="UniProtKB">
        <authorList>
            <consortium name="EnsemblPlants"/>
        </authorList>
    </citation>
    <scope>IDENTIFICATION</scope>
</reference>
<dbReference type="InterPro" id="IPR036047">
    <property type="entry name" value="F-box-like_dom_sf"/>
</dbReference>
<dbReference type="AlphaFoldDB" id="A0A7N0UQL4"/>
<sequence>MEKRRKQRILDLPSDTLLLILVQLDRKDVESVSLVSKHFLSLTNQLVRKLTFRKPPLVNSTLQKLFTRFSSVSEIDLDCRRVPRVLSAISRSQLNVECLHIRGSPGHECPRENEQHRTLRLCGSLKKLRALSLGCCFCRVGEERFAQLVHPFPSLEELNLSDCAYPSVEDEWITRHDYKKKMRFNGCARWSSSDAQIRKLTARIPNLRKMEIFFYHERPTVPTDLSLDSLSANCVNLEEISFIGSTDFTPPGLCTFMHRLRNLRSIGLPGYWSPRPEFHPLVEAISASENLSHLSLKRDMIKDNILFAIAKSSPGPPLTSLSMEKLRSSLHGYTMTGVSAMLSAFQRLTRLSIQLPGAPDEDMIMSQLVKSLVCLKGFSAASQCSIYTTLFSLIDNRPMLESIWLHASRDVLPNHTAVRKNSSIKRISLQPFPHTLLMVGLESVCPSVKIEYISRRPELD</sequence>
<dbReference type="Proteomes" id="UP000594263">
    <property type="component" value="Unplaced"/>
</dbReference>
<accession>A0A7N0UQL4</accession>
<dbReference type="SUPFAM" id="SSF81383">
    <property type="entry name" value="F-box domain"/>
    <property type="match status" value="1"/>
</dbReference>
<organism evidence="2 3">
    <name type="scientific">Kalanchoe fedtschenkoi</name>
    <name type="common">Lavender scallops</name>
    <name type="synonym">South American air plant</name>
    <dbReference type="NCBI Taxonomy" id="63787"/>
    <lineage>
        <taxon>Eukaryota</taxon>
        <taxon>Viridiplantae</taxon>
        <taxon>Streptophyta</taxon>
        <taxon>Embryophyta</taxon>
        <taxon>Tracheophyta</taxon>
        <taxon>Spermatophyta</taxon>
        <taxon>Magnoliopsida</taxon>
        <taxon>eudicotyledons</taxon>
        <taxon>Gunneridae</taxon>
        <taxon>Pentapetalae</taxon>
        <taxon>Saxifragales</taxon>
        <taxon>Crassulaceae</taxon>
        <taxon>Kalanchoe</taxon>
    </lineage>
</organism>
<dbReference type="PANTHER" id="PTHR38926:SF5">
    <property type="entry name" value="F-BOX AND LEUCINE-RICH REPEAT PROTEIN 6"/>
    <property type="match status" value="1"/>
</dbReference>
<dbReference type="Pfam" id="PF12937">
    <property type="entry name" value="F-box-like"/>
    <property type="match status" value="1"/>
</dbReference>
<dbReference type="SUPFAM" id="SSF52047">
    <property type="entry name" value="RNI-like"/>
    <property type="match status" value="1"/>
</dbReference>
<dbReference type="Gramene" id="Kaladp0081s0201.1.v1.1">
    <property type="protein sequence ID" value="Kaladp0081s0201.1.v1.1.CDS.1"/>
    <property type="gene ID" value="Kaladp0081s0201.v1.1"/>
</dbReference>
<dbReference type="InterPro" id="IPR032675">
    <property type="entry name" value="LRR_dom_sf"/>
</dbReference>
<evidence type="ECO:0000313" key="3">
    <source>
        <dbReference type="Proteomes" id="UP000594263"/>
    </source>
</evidence>
<protein>
    <recommendedName>
        <fullName evidence="1">F-box domain-containing protein</fullName>
    </recommendedName>
</protein>
<keyword evidence="3" id="KW-1185">Reference proteome</keyword>
<name>A0A7N0UQL4_KALFE</name>
<dbReference type="Gene3D" id="3.80.10.10">
    <property type="entry name" value="Ribonuclease Inhibitor"/>
    <property type="match status" value="2"/>
</dbReference>
<dbReference type="PANTHER" id="PTHR38926">
    <property type="entry name" value="F-BOX DOMAIN CONTAINING PROTEIN, EXPRESSED"/>
    <property type="match status" value="1"/>
</dbReference>
<dbReference type="PROSITE" id="PS50181">
    <property type="entry name" value="FBOX"/>
    <property type="match status" value="1"/>
</dbReference>
<dbReference type="InterPro" id="IPR001810">
    <property type="entry name" value="F-box_dom"/>
</dbReference>
<evidence type="ECO:0000259" key="1">
    <source>
        <dbReference type="PROSITE" id="PS50181"/>
    </source>
</evidence>
<proteinExistence type="predicted"/>
<dbReference type="EnsemblPlants" id="Kaladp0081s0201.1.v1.1">
    <property type="protein sequence ID" value="Kaladp0081s0201.1.v1.1.CDS.1"/>
    <property type="gene ID" value="Kaladp0081s0201.v1.1"/>
</dbReference>
<feature type="domain" description="F-box" evidence="1">
    <location>
        <begin position="6"/>
        <end position="55"/>
    </location>
</feature>